<dbReference type="PROSITE" id="PS50112">
    <property type="entry name" value="PAS"/>
    <property type="match status" value="1"/>
</dbReference>
<dbReference type="SUPFAM" id="SSF58104">
    <property type="entry name" value="Methyl-accepting chemotaxis protein (MCP) signaling domain"/>
    <property type="match status" value="1"/>
</dbReference>
<sequence length="437" mass="49147">MFFSKSLQKENQQLKQELYSLTQVQQSLDQDMLLLSLNTEGNVTSVNQNFLQQMNLTEQEVLAKHITELVPVKARNTEHFQRMKQCVLTQTLWNGAMQVSKGDGEEAWLRSMVQPIFDFTGKVTRFAVCASELTRTIKASREQEDMLNALNRSMAVIEFSLDGVVLKANDNFLKTMGYTSEQVTGKHHRMFCDQEEANSQAYQEFWHKLASGQFVSERFKRLNRYGELVWLEASYNPIHNDRGELYKVVKFATDITEQVLQEQSMAQAAHLANEVSKETGTQTIQGQQVIGATVENMQMLSKQMEQANAAIEELKGHSAKISELVRNISGIADQTNLLALNAAIEAARAGEHGRGFAVVADEVRQLSLRTNTTTDDIVTMVKENLERTNNAVELISQCQKDALNTLELSEKAGNVMNDIQDGASRVVEAVAQFNRTL</sequence>
<dbReference type="NCBIfam" id="TIGR00229">
    <property type="entry name" value="sensory_box"/>
    <property type="match status" value="2"/>
</dbReference>
<keyword evidence="8" id="KW-1185">Reference proteome</keyword>
<feature type="domain" description="PAS" evidence="5">
    <location>
        <begin position="139"/>
        <end position="186"/>
    </location>
</feature>
<dbReference type="SMART" id="SM00283">
    <property type="entry name" value="MA"/>
    <property type="match status" value="1"/>
</dbReference>
<gene>
    <name evidence="7" type="ORF">BA890_17000</name>
</gene>
<dbReference type="Pfam" id="PF13426">
    <property type="entry name" value="PAS_9"/>
    <property type="match status" value="1"/>
</dbReference>
<dbReference type="PANTHER" id="PTHR32089">
    <property type="entry name" value="METHYL-ACCEPTING CHEMOTAXIS PROTEIN MCPB"/>
    <property type="match status" value="1"/>
</dbReference>
<feature type="domain" description="PAC" evidence="6">
    <location>
        <begin position="213"/>
        <end position="267"/>
    </location>
</feature>
<dbReference type="RefSeq" id="WP_020336023.1">
    <property type="nucleotide sequence ID" value="NZ_ATFJ01000039.1"/>
</dbReference>
<name>A0AAN0Y6C8_VIBNA</name>
<evidence type="ECO:0000256" key="2">
    <source>
        <dbReference type="ARBA" id="ARBA00023224"/>
    </source>
</evidence>
<keyword evidence="2 3" id="KW-0807">Transducer</keyword>
<dbReference type="SMART" id="SM00091">
    <property type="entry name" value="PAS"/>
    <property type="match status" value="2"/>
</dbReference>
<dbReference type="AlphaFoldDB" id="A0AAN0Y6C8"/>
<dbReference type="InterPro" id="IPR000700">
    <property type="entry name" value="PAS-assoc_C"/>
</dbReference>
<dbReference type="Gene3D" id="3.30.450.20">
    <property type="entry name" value="PAS domain"/>
    <property type="match status" value="2"/>
</dbReference>
<reference evidence="7 8" key="1">
    <citation type="submission" date="2016-07" db="EMBL/GenBank/DDBJ databases">
        <title>Developing Vibrio natriegens as a novel, fast-growing host for biotechnology.</title>
        <authorList>
            <person name="Weinstock M.T."/>
            <person name="Hesek E.D."/>
            <person name="Wilson C.M."/>
            <person name="Gibson D.G."/>
        </authorList>
    </citation>
    <scope>NUCLEOTIDE SEQUENCE [LARGE SCALE GENOMIC DNA]</scope>
    <source>
        <strain evidence="7 8">ATCC 14048</strain>
    </source>
</reference>
<accession>A0AAN0Y6C8</accession>
<dbReference type="GO" id="GO:0016020">
    <property type="term" value="C:membrane"/>
    <property type="evidence" value="ECO:0007669"/>
    <property type="project" value="UniProtKB-SubCell"/>
</dbReference>
<dbReference type="InterPro" id="IPR004089">
    <property type="entry name" value="MCPsignal_dom"/>
</dbReference>
<dbReference type="KEGG" id="vna:PN96_21505"/>
<evidence type="ECO:0000256" key="1">
    <source>
        <dbReference type="ARBA" id="ARBA00004370"/>
    </source>
</evidence>
<dbReference type="PROSITE" id="PS50113">
    <property type="entry name" value="PAC"/>
    <property type="match status" value="1"/>
</dbReference>
<evidence type="ECO:0000259" key="5">
    <source>
        <dbReference type="PROSITE" id="PS50112"/>
    </source>
</evidence>
<dbReference type="PANTHER" id="PTHR32089:SF112">
    <property type="entry name" value="LYSOZYME-LIKE PROTEIN-RELATED"/>
    <property type="match status" value="1"/>
</dbReference>
<proteinExistence type="predicted"/>
<dbReference type="InterPro" id="IPR035965">
    <property type="entry name" value="PAS-like_dom_sf"/>
</dbReference>
<dbReference type="Proteomes" id="UP000092741">
    <property type="component" value="Chromosome 2"/>
</dbReference>
<protein>
    <submittedName>
        <fullName evidence="7">Chemotaxis protein</fullName>
    </submittedName>
</protein>
<dbReference type="GO" id="GO:0007165">
    <property type="term" value="P:signal transduction"/>
    <property type="evidence" value="ECO:0007669"/>
    <property type="project" value="UniProtKB-KW"/>
</dbReference>
<evidence type="ECO:0000259" key="6">
    <source>
        <dbReference type="PROSITE" id="PS50113"/>
    </source>
</evidence>
<evidence type="ECO:0000259" key="4">
    <source>
        <dbReference type="PROSITE" id="PS50111"/>
    </source>
</evidence>
<comment type="subcellular location">
    <subcellularLocation>
        <location evidence="1">Membrane</location>
    </subcellularLocation>
</comment>
<dbReference type="EMBL" id="CP016346">
    <property type="protein sequence ID" value="ANQ14448.1"/>
    <property type="molecule type" value="Genomic_DNA"/>
</dbReference>
<dbReference type="InterPro" id="IPR013655">
    <property type="entry name" value="PAS_fold_3"/>
</dbReference>
<dbReference type="Gene3D" id="1.10.287.950">
    <property type="entry name" value="Methyl-accepting chemotaxis protein"/>
    <property type="match status" value="1"/>
</dbReference>
<dbReference type="GeneID" id="70915422"/>
<dbReference type="Pfam" id="PF08447">
    <property type="entry name" value="PAS_3"/>
    <property type="match status" value="1"/>
</dbReference>
<evidence type="ECO:0000313" key="7">
    <source>
        <dbReference type="EMBL" id="ANQ14448.1"/>
    </source>
</evidence>
<dbReference type="GO" id="GO:0006935">
    <property type="term" value="P:chemotaxis"/>
    <property type="evidence" value="ECO:0007669"/>
    <property type="project" value="UniProtKB-ARBA"/>
</dbReference>
<organism evidence="7 8">
    <name type="scientific">Vibrio natriegens NBRC 15636 = ATCC 14048 = DSM 759</name>
    <dbReference type="NCBI Taxonomy" id="1219067"/>
    <lineage>
        <taxon>Bacteria</taxon>
        <taxon>Pseudomonadati</taxon>
        <taxon>Pseudomonadota</taxon>
        <taxon>Gammaproteobacteria</taxon>
        <taxon>Vibrionales</taxon>
        <taxon>Vibrionaceae</taxon>
        <taxon>Vibrio</taxon>
    </lineage>
</organism>
<evidence type="ECO:0000313" key="8">
    <source>
        <dbReference type="Proteomes" id="UP000092741"/>
    </source>
</evidence>
<feature type="domain" description="Methyl-accepting transducer" evidence="4">
    <location>
        <begin position="252"/>
        <end position="437"/>
    </location>
</feature>
<dbReference type="InterPro" id="IPR000014">
    <property type="entry name" value="PAS"/>
</dbReference>
<dbReference type="InterPro" id="IPR001610">
    <property type="entry name" value="PAC"/>
</dbReference>
<dbReference type="SMART" id="SM00086">
    <property type="entry name" value="PAC"/>
    <property type="match status" value="2"/>
</dbReference>
<dbReference type="Pfam" id="PF00015">
    <property type="entry name" value="MCPsignal"/>
    <property type="match status" value="1"/>
</dbReference>
<dbReference type="PROSITE" id="PS50111">
    <property type="entry name" value="CHEMOTAXIS_TRANSDUC_2"/>
    <property type="match status" value="1"/>
</dbReference>
<evidence type="ECO:0000256" key="3">
    <source>
        <dbReference type="PROSITE-ProRule" id="PRU00284"/>
    </source>
</evidence>
<dbReference type="CDD" id="cd00130">
    <property type="entry name" value="PAS"/>
    <property type="match status" value="2"/>
</dbReference>
<dbReference type="SUPFAM" id="SSF55785">
    <property type="entry name" value="PYP-like sensor domain (PAS domain)"/>
    <property type="match status" value="2"/>
</dbReference>